<keyword evidence="4" id="KW-1185">Reference proteome</keyword>
<comment type="similarity">
    <text evidence="1 2">Belongs to the enoyl-CoA hydratase/isomerase family.</text>
</comment>
<sequence length="260" mass="28982">MTDSNILIHTHYTKDKNIIILTLNRPMQLNAINFQLLEELRQGLDEISKIPDLGALVIRSNHLKAFCTGVDVEYIRSLTNKMASDFFSKLAETLEKIIHFPCPTIASIDGYAFGAGADIAVACDIRVGNESASFRFPGPQFGLLLGTQRLMSEVGPSVVRHLALTNQVVTAEKALHYGLLHEIAENESAFEGALKYTEMTANISERTYRLLKEISDGVNRLEPNQTTPSEYARKSVEQGDFAARFSTYISQITSNKKRRV</sequence>
<dbReference type="Pfam" id="PF00378">
    <property type="entry name" value="ECH_1"/>
    <property type="match status" value="1"/>
</dbReference>
<accession>A0ABW0TH31</accession>
<dbReference type="InterPro" id="IPR018376">
    <property type="entry name" value="Enoyl-CoA_hyd/isom_CS"/>
</dbReference>
<dbReference type="Proteomes" id="UP001596109">
    <property type="component" value="Unassembled WGS sequence"/>
</dbReference>
<dbReference type="CDD" id="cd06558">
    <property type="entry name" value="crotonase-like"/>
    <property type="match status" value="1"/>
</dbReference>
<proteinExistence type="inferred from homology"/>
<dbReference type="InterPro" id="IPR029045">
    <property type="entry name" value="ClpP/crotonase-like_dom_sf"/>
</dbReference>
<name>A0ABW0TH31_9BACL</name>
<comment type="caution">
    <text evidence="3">The sequence shown here is derived from an EMBL/GenBank/DDBJ whole genome shotgun (WGS) entry which is preliminary data.</text>
</comment>
<dbReference type="SUPFAM" id="SSF52096">
    <property type="entry name" value="ClpP/crotonase"/>
    <property type="match status" value="1"/>
</dbReference>
<protein>
    <submittedName>
        <fullName evidence="3">Enoyl-CoA hydratase/isomerase family protein</fullName>
    </submittedName>
</protein>
<evidence type="ECO:0000256" key="2">
    <source>
        <dbReference type="RuleBase" id="RU003707"/>
    </source>
</evidence>
<dbReference type="PROSITE" id="PS00166">
    <property type="entry name" value="ENOYL_COA_HYDRATASE"/>
    <property type="match status" value="1"/>
</dbReference>
<dbReference type="RefSeq" id="WP_381432190.1">
    <property type="nucleotide sequence ID" value="NZ_JBHSNO010000005.1"/>
</dbReference>
<evidence type="ECO:0000313" key="4">
    <source>
        <dbReference type="Proteomes" id="UP001596109"/>
    </source>
</evidence>
<dbReference type="EMBL" id="JBHSNO010000005">
    <property type="protein sequence ID" value="MFC5588687.1"/>
    <property type="molecule type" value="Genomic_DNA"/>
</dbReference>
<evidence type="ECO:0000313" key="3">
    <source>
        <dbReference type="EMBL" id="MFC5588687.1"/>
    </source>
</evidence>
<evidence type="ECO:0000256" key="1">
    <source>
        <dbReference type="ARBA" id="ARBA00005254"/>
    </source>
</evidence>
<dbReference type="PANTHER" id="PTHR11941:SF54">
    <property type="entry name" value="ENOYL-COA HYDRATASE, MITOCHONDRIAL"/>
    <property type="match status" value="1"/>
</dbReference>
<dbReference type="PANTHER" id="PTHR11941">
    <property type="entry name" value="ENOYL-COA HYDRATASE-RELATED"/>
    <property type="match status" value="1"/>
</dbReference>
<reference evidence="4" key="1">
    <citation type="journal article" date="2019" name="Int. J. Syst. Evol. Microbiol.">
        <title>The Global Catalogue of Microorganisms (GCM) 10K type strain sequencing project: providing services to taxonomists for standard genome sequencing and annotation.</title>
        <authorList>
            <consortium name="The Broad Institute Genomics Platform"/>
            <consortium name="The Broad Institute Genome Sequencing Center for Infectious Disease"/>
            <person name="Wu L."/>
            <person name="Ma J."/>
        </authorList>
    </citation>
    <scope>NUCLEOTIDE SEQUENCE [LARGE SCALE GENOMIC DNA]</scope>
    <source>
        <strain evidence="4">CGMCC 4.1434</strain>
    </source>
</reference>
<gene>
    <name evidence="3" type="ORF">ACFPRA_07305</name>
</gene>
<dbReference type="InterPro" id="IPR001753">
    <property type="entry name" value="Enoyl-CoA_hydra/iso"/>
</dbReference>
<dbReference type="Gene3D" id="3.90.226.10">
    <property type="entry name" value="2-enoyl-CoA Hydratase, Chain A, domain 1"/>
    <property type="match status" value="1"/>
</dbReference>
<organism evidence="3 4">
    <name type="scientific">Sporosarcina soli</name>
    <dbReference type="NCBI Taxonomy" id="334736"/>
    <lineage>
        <taxon>Bacteria</taxon>
        <taxon>Bacillati</taxon>
        <taxon>Bacillota</taxon>
        <taxon>Bacilli</taxon>
        <taxon>Bacillales</taxon>
        <taxon>Caryophanaceae</taxon>
        <taxon>Sporosarcina</taxon>
    </lineage>
</organism>